<dbReference type="Proteomes" id="UP000076244">
    <property type="component" value="Chromosome"/>
</dbReference>
<organism evidence="2 5">
    <name type="scientific">Pediococcus damnosus</name>
    <dbReference type="NCBI Taxonomy" id="51663"/>
    <lineage>
        <taxon>Bacteria</taxon>
        <taxon>Bacillati</taxon>
        <taxon>Bacillota</taxon>
        <taxon>Bacilli</taxon>
        <taxon>Lactobacillales</taxon>
        <taxon>Lactobacillaceae</taxon>
        <taxon>Pediococcus</taxon>
    </lineage>
</organism>
<dbReference type="KEGG" id="pdm:ADU72_0807"/>
<keyword evidence="1" id="KW-1133">Transmembrane helix</keyword>
<dbReference type="OrthoDB" id="2249774at2"/>
<accession>A0A0R2HG93</accession>
<dbReference type="EMBL" id="CP012275">
    <property type="protein sequence ID" value="AMV63347.1"/>
    <property type="molecule type" value="Genomic_DNA"/>
</dbReference>
<evidence type="ECO:0000313" key="4">
    <source>
        <dbReference type="Proteomes" id="UP000076244"/>
    </source>
</evidence>
<feature type="transmembrane region" description="Helical" evidence="1">
    <location>
        <begin position="45"/>
        <end position="71"/>
    </location>
</feature>
<dbReference type="GeneID" id="57276916"/>
<evidence type="ECO:0000256" key="1">
    <source>
        <dbReference type="SAM" id="Phobius"/>
    </source>
</evidence>
<name>A0A0R2HG93_9LACO</name>
<evidence type="ECO:0000313" key="3">
    <source>
        <dbReference type="EMBL" id="AMV66752.1"/>
    </source>
</evidence>
<dbReference type="Proteomes" id="UP000076405">
    <property type="component" value="Chromosome"/>
</dbReference>
<dbReference type="EMBL" id="CP012288">
    <property type="protein sequence ID" value="AMV66752.1"/>
    <property type="molecule type" value="Genomic_DNA"/>
</dbReference>
<keyword evidence="1" id="KW-0472">Membrane</keyword>
<dbReference type="RefSeq" id="WP_046871073.1">
    <property type="nucleotide sequence ID" value="NZ_BAAAXI010000164.1"/>
</dbReference>
<protein>
    <submittedName>
        <fullName evidence="2">Uncharacterized protein</fullName>
    </submittedName>
</protein>
<reference evidence="4 5" key="1">
    <citation type="journal article" date="2016" name="PLoS ONE">
        <title>The Identification of Novel Diagnostic Marker Genes for the Detection of Beer Spoiling Pediococcus damnosus Strains Using the BlAst Diagnostic Gene findEr.</title>
        <authorList>
            <person name="Behr J."/>
            <person name="Geissler A.J."/>
            <person name="Schmid J."/>
            <person name="Zehe A."/>
            <person name="Vogel R.F."/>
        </authorList>
    </citation>
    <scope>NUCLEOTIDE SEQUENCE [LARGE SCALE GENOMIC DNA]</scope>
    <source>
        <strain evidence="2 5">TMW 2.1533</strain>
        <strain evidence="3 4">TMW 2.1535</strain>
    </source>
</reference>
<dbReference type="AlphaFoldDB" id="A0A0R2HG93"/>
<evidence type="ECO:0000313" key="2">
    <source>
        <dbReference type="EMBL" id="AMV63347.1"/>
    </source>
</evidence>
<proteinExistence type="predicted"/>
<evidence type="ECO:0000313" key="5">
    <source>
        <dbReference type="Proteomes" id="UP000076405"/>
    </source>
</evidence>
<keyword evidence="1" id="KW-0812">Transmembrane</keyword>
<feature type="transmembrane region" description="Helical" evidence="1">
    <location>
        <begin position="6"/>
        <end position="24"/>
    </location>
</feature>
<sequence>MKTFLGIIIILISIGIIYLGIRYIRDNKKTYAKAGVKVDFKKTPVANGFAPGLIGTMMILVGICGLVWGVVVL</sequence>
<keyword evidence="4" id="KW-1185">Reference proteome</keyword>
<gene>
    <name evidence="2" type="ORF">ADU70_1881</name>
    <name evidence="3" type="ORF">ADU72_0807</name>
</gene>